<dbReference type="EMBL" id="PKTG01000122">
    <property type="protein sequence ID" value="PLX16194.1"/>
    <property type="molecule type" value="Genomic_DNA"/>
</dbReference>
<organism evidence="2 3">
    <name type="scientific">Muiribacterium halophilum</name>
    <dbReference type="NCBI Taxonomy" id="2053465"/>
    <lineage>
        <taxon>Bacteria</taxon>
        <taxon>Candidatus Muiribacteriota</taxon>
        <taxon>Candidatus Muiribacteriia</taxon>
        <taxon>Candidatus Muiribacteriales</taxon>
        <taxon>Candidatus Muiribacteriaceae</taxon>
        <taxon>Candidatus Muiribacterium</taxon>
    </lineage>
</organism>
<reference evidence="2 3" key="1">
    <citation type="submission" date="2017-11" db="EMBL/GenBank/DDBJ databases">
        <title>Genome-resolved metagenomics identifies genetic mobility, metabolic interactions, and unexpected diversity in perchlorate-reducing communities.</title>
        <authorList>
            <person name="Barnum T.P."/>
            <person name="Figueroa I.A."/>
            <person name="Carlstrom C.I."/>
            <person name="Lucas L.N."/>
            <person name="Engelbrektson A.L."/>
            <person name="Coates J.D."/>
        </authorList>
    </citation>
    <scope>NUCLEOTIDE SEQUENCE [LARGE SCALE GENOMIC DNA]</scope>
    <source>
        <strain evidence="2">BM706</strain>
    </source>
</reference>
<dbReference type="Proteomes" id="UP000234857">
    <property type="component" value="Unassembled WGS sequence"/>
</dbReference>
<comment type="caution">
    <text evidence="2">The sequence shown here is derived from an EMBL/GenBank/DDBJ whole genome shotgun (WGS) entry which is preliminary data.</text>
</comment>
<name>A0A2N5ZC75_MUIH1</name>
<evidence type="ECO:0000313" key="3">
    <source>
        <dbReference type="Proteomes" id="UP000234857"/>
    </source>
</evidence>
<dbReference type="AlphaFoldDB" id="A0A2N5ZC75"/>
<evidence type="ECO:0000256" key="1">
    <source>
        <dbReference type="SAM" id="SignalP"/>
    </source>
</evidence>
<keyword evidence="1" id="KW-0732">Signal</keyword>
<accession>A0A2N5ZC75</accession>
<gene>
    <name evidence="2" type="ORF">C0601_11270</name>
</gene>
<evidence type="ECO:0008006" key="4">
    <source>
        <dbReference type="Google" id="ProtNLM"/>
    </source>
</evidence>
<evidence type="ECO:0000313" key="2">
    <source>
        <dbReference type="EMBL" id="PLX16194.1"/>
    </source>
</evidence>
<feature type="signal peptide" evidence="1">
    <location>
        <begin position="1"/>
        <end position="22"/>
    </location>
</feature>
<sequence length="225" mass="26500">MRSRILCFFCILAFFISTSGLSVDSLQVEEARKSMEKAFTDYANYISANSSDDDYANRLYHNYINLKDKYQKIKELYEASQYSAKGSEKEYFFSPHEEARLQTEEELTGFKTARPDHETDYRIGWLLYINGDYTRALKLFEYSIKKAKIENVDYYLPYLGISQVYLFLAEKSKDEKANFVNRSEKAISTFVSNYSYSDDINDKKRKYLAEEIKKRLKFLKSTSDN</sequence>
<proteinExistence type="predicted"/>
<feature type="chain" id="PRO_5016299148" description="Outer membrane lipoprotein BamD-like domain-containing protein" evidence="1">
    <location>
        <begin position="23"/>
        <end position="225"/>
    </location>
</feature>
<protein>
    <recommendedName>
        <fullName evidence="4">Outer membrane lipoprotein BamD-like domain-containing protein</fullName>
    </recommendedName>
</protein>